<dbReference type="SUPFAM" id="SSF51445">
    <property type="entry name" value="(Trans)glycosidases"/>
    <property type="match status" value="1"/>
</dbReference>
<evidence type="ECO:0000256" key="6">
    <source>
        <dbReference type="RuleBase" id="RU004468"/>
    </source>
</evidence>
<evidence type="ECO:0000313" key="9">
    <source>
        <dbReference type="Proteomes" id="UP000095094"/>
    </source>
</evidence>
<evidence type="ECO:0000256" key="2">
    <source>
        <dbReference type="ARBA" id="ARBA00022801"/>
    </source>
</evidence>
<dbReference type="Pfam" id="PF00232">
    <property type="entry name" value="Glyco_hydro_1"/>
    <property type="match status" value="1"/>
</dbReference>
<keyword evidence="9" id="KW-1185">Reference proteome</keyword>
<keyword evidence="3 6" id="KW-0326">Glycosidase</keyword>
<reference evidence="9" key="1">
    <citation type="submission" date="2016-09" db="EMBL/GenBank/DDBJ databases">
        <authorList>
            <person name="Gulvik C.A."/>
        </authorList>
    </citation>
    <scope>NUCLEOTIDE SEQUENCE [LARGE SCALE GENOMIC DNA]</scope>
    <source>
        <strain evidence="9">LMG 8895</strain>
    </source>
</reference>
<dbReference type="RefSeq" id="WP_069663947.1">
    <property type="nucleotide sequence ID" value="NZ_JBHUJJ010000001.1"/>
</dbReference>
<dbReference type="Proteomes" id="UP000095094">
    <property type="component" value="Unassembled WGS sequence"/>
</dbReference>
<dbReference type="FunFam" id="3.20.20.80:FF:000004">
    <property type="entry name" value="Beta-glucosidase 6-phospho-beta-glucosidase"/>
    <property type="match status" value="1"/>
</dbReference>
<dbReference type="PANTHER" id="PTHR10353">
    <property type="entry name" value="GLYCOSYL HYDROLASE"/>
    <property type="match status" value="1"/>
</dbReference>
<dbReference type="InterPro" id="IPR017853">
    <property type="entry name" value="GH"/>
</dbReference>
<feature type="active site" description="Nucleophile" evidence="4">
    <location>
        <position position="368"/>
    </location>
</feature>
<name>A0A1E5GHR0_9ENTE</name>
<sequence>MYHKQIERFPDTFLFGASTSSFQVEGGQTSGGRGEALHDRSPKKAGITDFSTASDHYHRWEEDIDLFHELGLKVYRFSMSWTRIMPDGKNVNQEGLAFYDKIVDKLVGYGIEPLVTIYHFEYPSKLVDDFGGWLSPKSIDAYEEFANVLFTHFGDRVKYWLTINEQDHVIKISERLGLSKESEGVEFEGQVQQANYYMCVATAKVIKLAHEIIPNVKIGPAVNPMPAIPASANPLDVIASMTFNELSHYYILDLHCRGKFSPIHWKYMEDRDICPEVKEEELQLMAENTPDFIGINYYLNQTVAHSEKEKIELRGQGVFMEEEAGIYKLVENKEIPQTDWGWNICPEGLSIALMDVYNRYQLPMLITENGLGAYDEVVEGEIHDTYRIDFLANHLKQIKDCLSLGFPIIGYCAWSAIDLVSGREGMDKRYGFIYVNRTNDELRDLNRIKKDSFYWYQNVIQERGYSL</sequence>
<dbReference type="GO" id="GO:0016052">
    <property type="term" value="P:carbohydrate catabolic process"/>
    <property type="evidence" value="ECO:0007669"/>
    <property type="project" value="TreeGrafter"/>
</dbReference>
<dbReference type="Gene3D" id="3.20.20.80">
    <property type="entry name" value="Glycosidases"/>
    <property type="match status" value="1"/>
</dbReference>
<evidence type="ECO:0000256" key="4">
    <source>
        <dbReference type="PROSITE-ProRule" id="PRU10055"/>
    </source>
</evidence>
<accession>A0A1E5GHR0</accession>
<dbReference type="InterPro" id="IPR018120">
    <property type="entry name" value="Glyco_hydro_1_AS"/>
</dbReference>
<comment type="caution">
    <text evidence="8">The sequence shown here is derived from an EMBL/GenBank/DDBJ whole genome shotgun (WGS) entry which is preliminary data.</text>
</comment>
<evidence type="ECO:0000256" key="7">
    <source>
        <dbReference type="SAM" id="MobiDB-lite"/>
    </source>
</evidence>
<dbReference type="PROSITE" id="PS00572">
    <property type="entry name" value="GLYCOSYL_HYDROL_F1_1"/>
    <property type="match status" value="1"/>
</dbReference>
<dbReference type="InterPro" id="IPR033132">
    <property type="entry name" value="GH_1_N_CS"/>
</dbReference>
<dbReference type="EMBL" id="MIJY01000034">
    <property type="protein sequence ID" value="OEG12242.1"/>
    <property type="molecule type" value="Genomic_DNA"/>
</dbReference>
<protein>
    <submittedName>
        <fullName evidence="8">6-phospho-beta-glucosidase</fullName>
    </submittedName>
</protein>
<feature type="region of interest" description="Disordered" evidence="7">
    <location>
        <begin position="24"/>
        <end position="43"/>
    </location>
</feature>
<dbReference type="InterPro" id="IPR001360">
    <property type="entry name" value="Glyco_hydro_1"/>
</dbReference>
<organism evidence="8 9">
    <name type="scientific">Enterococcus termitis</name>
    <dbReference type="NCBI Taxonomy" id="332950"/>
    <lineage>
        <taxon>Bacteria</taxon>
        <taxon>Bacillati</taxon>
        <taxon>Bacillota</taxon>
        <taxon>Bacilli</taxon>
        <taxon>Lactobacillales</taxon>
        <taxon>Enterococcaceae</taxon>
        <taxon>Enterococcus</taxon>
    </lineage>
</organism>
<dbReference type="PROSITE" id="PS00653">
    <property type="entry name" value="GLYCOSYL_HYDROL_F1_2"/>
    <property type="match status" value="1"/>
</dbReference>
<dbReference type="PRINTS" id="PR00131">
    <property type="entry name" value="GLHYDRLASE1"/>
</dbReference>
<evidence type="ECO:0000256" key="5">
    <source>
        <dbReference type="RuleBase" id="RU003690"/>
    </source>
</evidence>
<comment type="similarity">
    <text evidence="1 5">Belongs to the glycosyl hydrolase 1 family.</text>
</comment>
<keyword evidence="2 6" id="KW-0378">Hydrolase</keyword>
<dbReference type="GO" id="GO:0008422">
    <property type="term" value="F:beta-glucosidase activity"/>
    <property type="evidence" value="ECO:0007669"/>
    <property type="project" value="TreeGrafter"/>
</dbReference>
<dbReference type="OrthoDB" id="2339329at2"/>
<evidence type="ECO:0000256" key="1">
    <source>
        <dbReference type="ARBA" id="ARBA00010838"/>
    </source>
</evidence>
<dbReference type="AlphaFoldDB" id="A0A1E5GHR0"/>
<dbReference type="GO" id="GO:0005829">
    <property type="term" value="C:cytosol"/>
    <property type="evidence" value="ECO:0007669"/>
    <property type="project" value="TreeGrafter"/>
</dbReference>
<evidence type="ECO:0000313" key="8">
    <source>
        <dbReference type="EMBL" id="OEG12242.1"/>
    </source>
</evidence>
<proteinExistence type="inferred from homology"/>
<dbReference type="PANTHER" id="PTHR10353:SF136">
    <property type="entry name" value="ARYL-PHOSPHO-BETA-D-GLUCOSIDASE BGLC"/>
    <property type="match status" value="1"/>
</dbReference>
<gene>
    <name evidence="8" type="ORF">BCR25_06770</name>
</gene>
<evidence type="ECO:0000256" key="3">
    <source>
        <dbReference type="ARBA" id="ARBA00023295"/>
    </source>
</evidence>